<dbReference type="OrthoDB" id="28829at2759"/>
<dbReference type="InterPro" id="IPR057541">
    <property type="entry name" value="PACS1/2_N"/>
</dbReference>
<dbReference type="AlphaFoldDB" id="A0A9P1IQZ2"/>
<evidence type="ECO:0000256" key="1">
    <source>
        <dbReference type="ARBA" id="ARBA00008590"/>
    </source>
</evidence>
<dbReference type="InterPro" id="IPR019381">
    <property type="entry name" value="PACS1/2_C"/>
</dbReference>
<keyword evidence="2" id="KW-0597">Phosphoprotein</keyword>
<evidence type="ECO:0000313" key="6">
    <source>
        <dbReference type="EMBL" id="CAI5450425.1"/>
    </source>
</evidence>
<sequence length="842" mass="94018">MLAAEKTMENKQQQNEHNNESYSNFFPSNSNNNPMAMRMIASWDIDRATPSTVLRLINVSINRIVLDGVSPQLSSIIVTAKLPLSKRTRNLRSNEIKVSQNQGKIDLNCDISYAIQYPHFLKRKSNILQLVIQRRRKYKNRLPGGFKDLAIGNINLNYIMQQGGLREIALNAADSEMELKGAGLCVGRIELTSCYSQAPEHVDDRYNKSKKVPEDSDEDTETDYDDVDDLNEVGTSARSGHTVKPGDDNPRRRRHKNFRQKLTNMIRRFNKQGGSDEFVAENEKILANSKRTATAQELEALFEELSDFSDSGPEMMQDDISICSNPRPMLQPFFTRSREVLPAIYDGQEASESEGEKEENCWSSEAENNTKENQKKQSNLTQKFSLNSHQEEPENSKKIRLISNSFDNSTNLTHSTTFGSILDRKTTNFSSLTEQLAQLNLGSSSCDGEIAVWLCNLQDFPHFAQLSPHLNLINCPNSLCVKQTINHVVMRIQNYCNSNSSNPPTTCIGIIGTDRIFSQCVRAYVESLAHKSSSNWIQYLRFVPLPSPNSLFSKITENIDANLDSLCKELWDRFAEMTSSEKSGYSARLLGYSMGKTVAMVNLPIGEAMLQMTTDSESGGRIFLPFLCEVRVGNQQQHAEIGTDEDSGGNGNGNGPSASSATQKNQENIVVTSPRAEDSPPNSPHLRNNVDGQELNIDYWINSNLGSFPTSENVGNLAGNNGGPPTPNSKKDAAKVTAKGHFKTLFVSRSSSTGTLALTYLKEKRKDKMLQKLGMKKGQKQRQEGEEPIIIQSIGRMLCCASGKHNELMIIIDGIPYSGIRYFQTVPQWQTHVKSFPIAIFA</sequence>
<proteinExistence type="inferred from homology"/>
<comment type="caution">
    <text evidence="6">The sequence shown here is derived from an EMBL/GenBank/DDBJ whole genome shotgun (WGS) entry which is preliminary data.</text>
</comment>
<dbReference type="Proteomes" id="UP001152747">
    <property type="component" value="Unassembled WGS sequence"/>
</dbReference>
<reference evidence="6" key="1">
    <citation type="submission" date="2022-11" db="EMBL/GenBank/DDBJ databases">
        <authorList>
            <person name="Kikuchi T."/>
        </authorList>
    </citation>
    <scope>NUCLEOTIDE SEQUENCE</scope>
    <source>
        <strain evidence="6">PS1010</strain>
    </source>
</reference>
<feature type="compositionally biased region" description="Polar residues" evidence="3">
    <location>
        <begin position="656"/>
        <end position="666"/>
    </location>
</feature>
<name>A0A9P1IQZ2_9PELO</name>
<feature type="region of interest" description="Disordered" evidence="3">
    <location>
        <begin position="1"/>
        <end position="28"/>
    </location>
</feature>
<evidence type="ECO:0000259" key="5">
    <source>
        <dbReference type="Pfam" id="PF25332"/>
    </source>
</evidence>
<protein>
    <submittedName>
        <fullName evidence="6">Uncharacterized protein</fullName>
    </submittedName>
</protein>
<feature type="region of interest" description="Disordered" evidence="3">
    <location>
        <begin position="712"/>
        <end position="732"/>
    </location>
</feature>
<dbReference type="EMBL" id="CANHGI010000005">
    <property type="protein sequence ID" value="CAI5450425.1"/>
    <property type="molecule type" value="Genomic_DNA"/>
</dbReference>
<dbReference type="Pfam" id="PF25332">
    <property type="entry name" value="C2_PACS_N"/>
    <property type="match status" value="1"/>
</dbReference>
<keyword evidence="7" id="KW-1185">Reference proteome</keyword>
<evidence type="ECO:0000313" key="7">
    <source>
        <dbReference type="Proteomes" id="UP001152747"/>
    </source>
</evidence>
<comment type="similarity">
    <text evidence="1">Belongs to the PACS family.</text>
</comment>
<feature type="region of interest" description="Disordered" evidence="3">
    <location>
        <begin position="205"/>
        <end position="257"/>
    </location>
</feature>
<dbReference type="GO" id="GO:0072659">
    <property type="term" value="P:protein localization to plasma membrane"/>
    <property type="evidence" value="ECO:0007669"/>
    <property type="project" value="TreeGrafter"/>
</dbReference>
<feature type="compositionally biased region" description="Acidic residues" evidence="3">
    <location>
        <begin position="215"/>
        <end position="231"/>
    </location>
</feature>
<gene>
    <name evidence="6" type="ORF">CAMP_LOCUS13062</name>
</gene>
<dbReference type="PANTHER" id="PTHR13280:SF17">
    <property type="entry name" value="KRUEPPEL TARGET AT 95D, ISOFORM A"/>
    <property type="match status" value="1"/>
</dbReference>
<evidence type="ECO:0000256" key="2">
    <source>
        <dbReference type="ARBA" id="ARBA00022553"/>
    </source>
</evidence>
<dbReference type="Pfam" id="PF10254">
    <property type="entry name" value="Pacs-1"/>
    <property type="match status" value="1"/>
</dbReference>
<evidence type="ECO:0000259" key="4">
    <source>
        <dbReference type="Pfam" id="PF10254"/>
    </source>
</evidence>
<feature type="region of interest" description="Disordered" evidence="3">
    <location>
        <begin position="635"/>
        <end position="666"/>
    </location>
</feature>
<feature type="compositionally biased region" description="Low complexity" evidence="3">
    <location>
        <begin position="10"/>
        <end position="28"/>
    </location>
</feature>
<feature type="region of interest" description="Disordered" evidence="3">
    <location>
        <begin position="349"/>
        <end position="379"/>
    </location>
</feature>
<accession>A0A9P1IQZ2</accession>
<feature type="domain" description="Phosphofurin acidic cluster sorting protein 1/2 C-terminal" evidence="4">
    <location>
        <begin position="480"/>
        <end position="841"/>
    </location>
</feature>
<organism evidence="6 7">
    <name type="scientific">Caenorhabditis angaria</name>
    <dbReference type="NCBI Taxonomy" id="860376"/>
    <lineage>
        <taxon>Eukaryota</taxon>
        <taxon>Metazoa</taxon>
        <taxon>Ecdysozoa</taxon>
        <taxon>Nematoda</taxon>
        <taxon>Chromadorea</taxon>
        <taxon>Rhabditida</taxon>
        <taxon>Rhabditina</taxon>
        <taxon>Rhabditomorpha</taxon>
        <taxon>Rhabditoidea</taxon>
        <taxon>Rhabditidae</taxon>
        <taxon>Peloderinae</taxon>
        <taxon>Caenorhabditis</taxon>
    </lineage>
</organism>
<dbReference type="PANTHER" id="PTHR13280">
    <property type="entry name" value="PHOSPHOFURIN ACIDIC CLUSTER SORTING PROTEIN"/>
    <property type="match status" value="1"/>
</dbReference>
<feature type="domain" description="Phosphofurin acidic cluster sorting protein 1/2 N-terminal C2" evidence="5">
    <location>
        <begin position="36"/>
        <end position="198"/>
    </location>
</feature>
<evidence type="ECO:0000256" key="3">
    <source>
        <dbReference type="SAM" id="MobiDB-lite"/>
    </source>
</evidence>
<feature type="compositionally biased region" description="Basic and acidic residues" evidence="3">
    <location>
        <begin position="205"/>
        <end position="214"/>
    </location>
</feature>